<dbReference type="AlphaFoldDB" id="A0A369QFD4"/>
<dbReference type="CDD" id="cd05233">
    <property type="entry name" value="SDR_c"/>
    <property type="match status" value="1"/>
</dbReference>
<evidence type="ECO:0000256" key="2">
    <source>
        <dbReference type="ARBA" id="ARBA00023002"/>
    </source>
</evidence>
<dbReference type="InterPro" id="IPR036291">
    <property type="entry name" value="NAD(P)-bd_dom_sf"/>
</dbReference>
<evidence type="ECO:0000313" key="4">
    <source>
        <dbReference type="EMBL" id="RDC61977.1"/>
    </source>
</evidence>
<dbReference type="RefSeq" id="WP_115371485.1">
    <property type="nucleotide sequence ID" value="NZ_QASA01000001.1"/>
</dbReference>
<evidence type="ECO:0000256" key="1">
    <source>
        <dbReference type="ARBA" id="ARBA00006484"/>
    </source>
</evidence>
<dbReference type="EMBL" id="QASA01000001">
    <property type="protein sequence ID" value="RDC61977.1"/>
    <property type="molecule type" value="Genomic_DNA"/>
</dbReference>
<dbReference type="Pfam" id="PF13561">
    <property type="entry name" value="adh_short_C2"/>
    <property type="match status" value="1"/>
</dbReference>
<sequence>MAEKNILVIGASSGIGAALTQLLNRENYRVFALSRHQPDFLPLPNVTPISWDVRQTPTPELINQLPDTLHGCIYLPGSIHLKPFHRLTPADFREEWELNVLGAITHLQAFLPHLKKAGEAAVILFSSVAAQTGMSFHASTASAKAAVEGLGKALAAEWAPLKIRVNVIAPSLTDTPLAGHLLATPEKREAAGKRHPLNRTGTPAEVAALAQFLLSDAAAWMTGQVIAMDGGLSSLR</sequence>
<dbReference type="PANTHER" id="PTHR43477:SF1">
    <property type="entry name" value="DIHYDROANTICAPSIN 7-DEHYDROGENASE"/>
    <property type="match status" value="1"/>
</dbReference>
<dbReference type="InterPro" id="IPR002347">
    <property type="entry name" value="SDR_fam"/>
</dbReference>
<comment type="similarity">
    <text evidence="1">Belongs to the short-chain dehydrogenases/reductases (SDR) family.</text>
</comment>
<dbReference type="PRINTS" id="PR00081">
    <property type="entry name" value="GDHRDH"/>
</dbReference>
<dbReference type="SMART" id="SM00822">
    <property type="entry name" value="PKS_KR"/>
    <property type="match status" value="1"/>
</dbReference>
<dbReference type="GO" id="GO:0003858">
    <property type="term" value="F:3-hydroxybutyrate dehydrogenase activity"/>
    <property type="evidence" value="ECO:0007669"/>
    <property type="project" value="UniProtKB-EC"/>
</dbReference>
<comment type="caution">
    <text evidence="4">The sequence shown here is derived from an EMBL/GenBank/DDBJ whole genome shotgun (WGS) entry which is preliminary data.</text>
</comment>
<dbReference type="SUPFAM" id="SSF51735">
    <property type="entry name" value="NAD(P)-binding Rossmann-fold domains"/>
    <property type="match status" value="1"/>
</dbReference>
<evidence type="ECO:0000313" key="5">
    <source>
        <dbReference type="Proteomes" id="UP000253919"/>
    </source>
</evidence>
<reference evidence="4 5" key="1">
    <citation type="submission" date="2018-04" db="EMBL/GenBank/DDBJ databases">
        <title>Adhaeribacter sp. HMF7616 genome sequencing and assembly.</title>
        <authorList>
            <person name="Kang H."/>
            <person name="Kang J."/>
            <person name="Cha I."/>
            <person name="Kim H."/>
            <person name="Joh K."/>
        </authorList>
    </citation>
    <scope>NUCLEOTIDE SEQUENCE [LARGE SCALE GENOMIC DNA]</scope>
    <source>
        <strain evidence="4 5">HMF7616</strain>
    </source>
</reference>
<keyword evidence="5" id="KW-1185">Reference proteome</keyword>
<gene>
    <name evidence="4" type="ORF">AHMF7616_00567</name>
</gene>
<organism evidence="4 5">
    <name type="scientific">Adhaeribacter pallidiroseus</name>
    <dbReference type="NCBI Taxonomy" id="2072847"/>
    <lineage>
        <taxon>Bacteria</taxon>
        <taxon>Pseudomonadati</taxon>
        <taxon>Bacteroidota</taxon>
        <taxon>Cytophagia</taxon>
        <taxon>Cytophagales</taxon>
        <taxon>Hymenobacteraceae</taxon>
        <taxon>Adhaeribacter</taxon>
    </lineage>
</organism>
<evidence type="ECO:0000259" key="3">
    <source>
        <dbReference type="SMART" id="SM00822"/>
    </source>
</evidence>
<dbReference type="Proteomes" id="UP000253919">
    <property type="component" value="Unassembled WGS sequence"/>
</dbReference>
<protein>
    <submittedName>
        <fullName evidence="4">3-hydroxybutyrate dehydrogenase</fullName>
        <ecNumber evidence="4">1.1.1.30</ecNumber>
    </submittedName>
</protein>
<keyword evidence="2 4" id="KW-0560">Oxidoreductase</keyword>
<name>A0A369QFD4_9BACT</name>
<dbReference type="InterPro" id="IPR057326">
    <property type="entry name" value="KR_dom"/>
</dbReference>
<dbReference type="Gene3D" id="3.40.50.720">
    <property type="entry name" value="NAD(P)-binding Rossmann-like Domain"/>
    <property type="match status" value="1"/>
</dbReference>
<feature type="domain" description="Ketoreductase" evidence="3">
    <location>
        <begin position="4"/>
        <end position="180"/>
    </location>
</feature>
<dbReference type="OrthoDB" id="9804104at2"/>
<dbReference type="InterPro" id="IPR051122">
    <property type="entry name" value="SDR_DHRS6-like"/>
</dbReference>
<accession>A0A369QFD4</accession>
<dbReference type="EC" id="1.1.1.30" evidence="4"/>
<proteinExistence type="inferred from homology"/>
<dbReference type="PANTHER" id="PTHR43477">
    <property type="entry name" value="DIHYDROANTICAPSIN 7-DEHYDROGENASE"/>
    <property type="match status" value="1"/>
</dbReference>